<proteinExistence type="predicted"/>
<sequence length="179" mass="19273">MTEEKRLTALLSRIGFPQMRRVVADSYATTFPVLASKPADEPEGKVLHVRPQERVQQRAQQAGRGAVYQDRPLGVRHVQVVHQQDLRGVVGPAHRQPAEQAGHQPHGGDASFLVLSGSSPAGTSSQVVMSLGCDWLRTGPTSDAQVSPQLQASAPSSERHIQEAVYCRLKSTAISPGPT</sequence>
<evidence type="ECO:0000313" key="2">
    <source>
        <dbReference type="EMBL" id="TNN50672.1"/>
    </source>
</evidence>
<dbReference type="Proteomes" id="UP000314294">
    <property type="component" value="Unassembled WGS sequence"/>
</dbReference>
<name>A0A4Z2GDC8_9TELE</name>
<gene>
    <name evidence="2" type="ORF">EYF80_039122</name>
</gene>
<keyword evidence="3" id="KW-1185">Reference proteome</keyword>
<protein>
    <submittedName>
        <fullName evidence="2">Uncharacterized protein</fullName>
    </submittedName>
</protein>
<evidence type="ECO:0000256" key="1">
    <source>
        <dbReference type="SAM" id="MobiDB-lite"/>
    </source>
</evidence>
<dbReference type="EMBL" id="SRLO01000609">
    <property type="protein sequence ID" value="TNN50672.1"/>
    <property type="molecule type" value="Genomic_DNA"/>
</dbReference>
<organism evidence="2 3">
    <name type="scientific">Liparis tanakae</name>
    <name type="common">Tanaka's snailfish</name>
    <dbReference type="NCBI Taxonomy" id="230148"/>
    <lineage>
        <taxon>Eukaryota</taxon>
        <taxon>Metazoa</taxon>
        <taxon>Chordata</taxon>
        <taxon>Craniata</taxon>
        <taxon>Vertebrata</taxon>
        <taxon>Euteleostomi</taxon>
        <taxon>Actinopterygii</taxon>
        <taxon>Neopterygii</taxon>
        <taxon>Teleostei</taxon>
        <taxon>Neoteleostei</taxon>
        <taxon>Acanthomorphata</taxon>
        <taxon>Eupercaria</taxon>
        <taxon>Perciformes</taxon>
        <taxon>Cottioidei</taxon>
        <taxon>Cottales</taxon>
        <taxon>Liparidae</taxon>
        <taxon>Liparis</taxon>
    </lineage>
</organism>
<reference evidence="2 3" key="1">
    <citation type="submission" date="2019-03" db="EMBL/GenBank/DDBJ databases">
        <title>First draft genome of Liparis tanakae, snailfish: a comprehensive survey of snailfish specific genes.</title>
        <authorList>
            <person name="Kim W."/>
            <person name="Song I."/>
            <person name="Jeong J.-H."/>
            <person name="Kim D."/>
            <person name="Kim S."/>
            <person name="Ryu S."/>
            <person name="Song J.Y."/>
            <person name="Lee S.K."/>
        </authorList>
    </citation>
    <scope>NUCLEOTIDE SEQUENCE [LARGE SCALE GENOMIC DNA]</scope>
    <source>
        <tissue evidence="2">Muscle</tissue>
    </source>
</reference>
<evidence type="ECO:0000313" key="3">
    <source>
        <dbReference type="Proteomes" id="UP000314294"/>
    </source>
</evidence>
<comment type="caution">
    <text evidence="2">The sequence shown here is derived from an EMBL/GenBank/DDBJ whole genome shotgun (WGS) entry which is preliminary data.</text>
</comment>
<accession>A0A4Z2GDC8</accession>
<feature type="region of interest" description="Disordered" evidence="1">
    <location>
        <begin position="90"/>
        <end position="117"/>
    </location>
</feature>
<dbReference type="AlphaFoldDB" id="A0A4Z2GDC8"/>